<sequence>MPEAPGHVLLQQLPLELLGAGGHQDGVPPRRQHRHQIAQALPVPVPASTAWITASGRASASLPASRHCWKRAAPSSTVLCTSSAMRR</sequence>
<accession>A0A9D7XM47</accession>
<evidence type="ECO:0000313" key="2">
    <source>
        <dbReference type="Proteomes" id="UP000886657"/>
    </source>
</evidence>
<dbReference type="Proteomes" id="UP000886657">
    <property type="component" value="Unassembled WGS sequence"/>
</dbReference>
<comment type="caution">
    <text evidence="1">The sequence shown here is derived from an EMBL/GenBank/DDBJ whole genome shotgun (WGS) entry which is preliminary data.</text>
</comment>
<protein>
    <submittedName>
        <fullName evidence="1">Uncharacterized protein</fullName>
    </submittedName>
</protein>
<dbReference type="AlphaFoldDB" id="A0A9D7XM47"/>
<evidence type="ECO:0000313" key="1">
    <source>
        <dbReference type="EMBL" id="MBK9797224.1"/>
    </source>
</evidence>
<name>A0A9D7XM47_9BACT</name>
<proteinExistence type="predicted"/>
<dbReference type="EMBL" id="JADKIO010000009">
    <property type="protein sequence ID" value="MBK9797224.1"/>
    <property type="molecule type" value="Genomic_DNA"/>
</dbReference>
<gene>
    <name evidence="1" type="ORF">IPP58_12150</name>
</gene>
<reference evidence="1" key="1">
    <citation type="submission" date="2020-10" db="EMBL/GenBank/DDBJ databases">
        <title>Connecting structure to function with the recovery of over 1000 high-quality activated sludge metagenome-assembled genomes encoding full-length rRNA genes using long-read sequencing.</title>
        <authorList>
            <person name="Singleton C.M."/>
            <person name="Petriglieri F."/>
            <person name="Kristensen J.M."/>
            <person name="Kirkegaard R.H."/>
            <person name="Michaelsen T.Y."/>
            <person name="Andersen M.H."/>
            <person name="Karst S.M."/>
            <person name="Dueholm M.S."/>
            <person name="Nielsen P.H."/>
            <person name="Albertsen M."/>
        </authorList>
    </citation>
    <scope>NUCLEOTIDE SEQUENCE</scope>
    <source>
        <strain evidence="1">Skiv_18-Q3-R9-52_MAXAC.067</strain>
    </source>
</reference>
<organism evidence="1 2">
    <name type="scientific">Candidatus Geothrix skivensis</name>
    <dbReference type="NCBI Taxonomy" id="2954439"/>
    <lineage>
        <taxon>Bacteria</taxon>
        <taxon>Pseudomonadati</taxon>
        <taxon>Acidobacteriota</taxon>
        <taxon>Holophagae</taxon>
        <taxon>Holophagales</taxon>
        <taxon>Holophagaceae</taxon>
        <taxon>Geothrix</taxon>
    </lineage>
</organism>